<dbReference type="EMBL" id="CP036262">
    <property type="protein sequence ID" value="QDS96185.1"/>
    <property type="molecule type" value="Genomic_DNA"/>
</dbReference>
<evidence type="ECO:0000256" key="1">
    <source>
        <dbReference type="SAM" id="MobiDB-lite"/>
    </source>
</evidence>
<reference evidence="3 4" key="1">
    <citation type="submission" date="2019-02" db="EMBL/GenBank/DDBJ databases">
        <title>Deep-cultivation of Planctomycetes and their phenomic and genomic characterization uncovers novel biology.</title>
        <authorList>
            <person name="Wiegand S."/>
            <person name="Jogler M."/>
            <person name="Boedeker C."/>
            <person name="Pinto D."/>
            <person name="Vollmers J."/>
            <person name="Rivas-Marin E."/>
            <person name="Kohn T."/>
            <person name="Peeters S.H."/>
            <person name="Heuer A."/>
            <person name="Rast P."/>
            <person name="Oberbeckmann S."/>
            <person name="Bunk B."/>
            <person name="Jeske O."/>
            <person name="Meyerdierks A."/>
            <person name="Storesund J.E."/>
            <person name="Kallscheuer N."/>
            <person name="Luecker S."/>
            <person name="Lage O.M."/>
            <person name="Pohl T."/>
            <person name="Merkel B.J."/>
            <person name="Hornburger P."/>
            <person name="Mueller R.-W."/>
            <person name="Bruemmer F."/>
            <person name="Labrenz M."/>
            <person name="Spormann A.M."/>
            <person name="Op den Camp H."/>
            <person name="Overmann J."/>
            <person name="Amann R."/>
            <person name="Jetten M.S.M."/>
            <person name="Mascher T."/>
            <person name="Medema M.H."/>
            <person name="Devos D.P."/>
            <person name="Kaster A.-K."/>
            <person name="Ovreas L."/>
            <person name="Rohde M."/>
            <person name="Galperin M.Y."/>
            <person name="Jogler C."/>
        </authorList>
    </citation>
    <scope>NUCLEOTIDE SEQUENCE [LARGE SCALE GENOMIC DNA]</scope>
    <source>
        <strain evidence="3 4">FF011L</strain>
    </source>
</reference>
<evidence type="ECO:0000256" key="2">
    <source>
        <dbReference type="SAM" id="Phobius"/>
    </source>
</evidence>
<feature type="region of interest" description="Disordered" evidence="1">
    <location>
        <begin position="316"/>
        <end position="335"/>
    </location>
</feature>
<organism evidence="3 4">
    <name type="scientific">Roseimaritima multifibrata</name>
    <dbReference type="NCBI Taxonomy" id="1930274"/>
    <lineage>
        <taxon>Bacteria</taxon>
        <taxon>Pseudomonadati</taxon>
        <taxon>Planctomycetota</taxon>
        <taxon>Planctomycetia</taxon>
        <taxon>Pirellulales</taxon>
        <taxon>Pirellulaceae</taxon>
        <taxon>Roseimaritima</taxon>
    </lineage>
</organism>
<dbReference type="OrthoDB" id="284128at2"/>
<name>A0A517MMS2_9BACT</name>
<keyword evidence="2" id="KW-0472">Membrane</keyword>
<accession>A0A517MMS2</accession>
<protein>
    <submittedName>
        <fullName evidence="3">Uncharacterized protein</fullName>
    </submittedName>
</protein>
<keyword evidence="2" id="KW-1133">Transmembrane helix</keyword>
<dbReference type="Proteomes" id="UP000320672">
    <property type="component" value="Chromosome"/>
</dbReference>
<dbReference type="KEGG" id="rml:FF011L_49930"/>
<dbReference type="AlphaFoldDB" id="A0A517MMS2"/>
<evidence type="ECO:0000313" key="3">
    <source>
        <dbReference type="EMBL" id="QDS96185.1"/>
    </source>
</evidence>
<evidence type="ECO:0000313" key="4">
    <source>
        <dbReference type="Proteomes" id="UP000320672"/>
    </source>
</evidence>
<sequence length="335" mass="36821">MAGTRKRSNIELGHDAFLDIVANLVGILIILVVILGTRSQQVTEQLQAESEVTESDLAQLATATSRAEAARSAYFALESELKQTSLELKSRQLERDNLNDLLLIASEKWKSEQEKLDQESRKASQLIAAQSQLETELESVRGTRTQLEASESPVVSLEHLPTPMAKTVFGDEIHFRLKDNRLSVVPLDSLVEAIKRDFTRSINGQDGITNSRVGPIQGYIASYEMERARKTVSQGGRVGMATQIQLVGLTVEPIDEPYGQPMDKILAGQSVLDIELAGRVASQTTITVWVYPDSFASMRKLKELLYERGFPTAARPLPMGQPISGSPNGTRSSAQ</sequence>
<proteinExistence type="predicted"/>
<feature type="compositionally biased region" description="Polar residues" evidence="1">
    <location>
        <begin position="323"/>
        <end position="335"/>
    </location>
</feature>
<keyword evidence="2" id="KW-0812">Transmembrane</keyword>
<gene>
    <name evidence="3" type="ORF">FF011L_49930</name>
</gene>
<feature type="transmembrane region" description="Helical" evidence="2">
    <location>
        <begin position="16"/>
        <end position="36"/>
    </location>
</feature>
<keyword evidence="4" id="KW-1185">Reference proteome</keyword>
<dbReference type="RefSeq" id="WP_145354364.1">
    <property type="nucleotide sequence ID" value="NZ_CP036262.1"/>
</dbReference>